<dbReference type="AlphaFoldDB" id="A0A448HDW7"/>
<keyword evidence="5" id="KW-1185">Reference proteome</keyword>
<feature type="compositionally biased region" description="Pro residues" evidence="1">
    <location>
        <begin position="1"/>
        <end position="18"/>
    </location>
</feature>
<evidence type="ECO:0000256" key="2">
    <source>
        <dbReference type="SAM" id="Phobius"/>
    </source>
</evidence>
<dbReference type="InterPro" id="IPR026004">
    <property type="entry name" value="Septum_form"/>
</dbReference>
<gene>
    <name evidence="4" type="ORF">NCTC11636_00223</name>
</gene>
<feature type="region of interest" description="Disordered" evidence="1">
    <location>
        <begin position="179"/>
        <end position="234"/>
    </location>
</feature>
<protein>
    <recommendedName>
        <fullName evidence="3">Septum formation-related domain-containing protein</fullName>
    </recommendedName>
</protein>
<feature type="region of interest" description="Disordered" evidence="1">
    <location>
        <begin position="1"/>
        <end position="139"/>
    </location>
</feature>
<feature type="domain" description="Septum formation-related" evidence="3">
    <location>
        <begin position="241"/>
        <end position="349"/>
    </location>
</feature>
<evidence type="ECO:0000313" key="5">
    <source>
        <dbReference type="Proteomes" id="UP000266895"/>
    </source>
</evidence>
<reference evidence="4 5" key="1">
    <citation type="submission" date="2018-12" db="EMBL/GenBank/DDBJ databases">
        <authorList>
            <consortium name="Pathogen Informatics"/>
        </authorList>
    </citation>
    <scope>NUCLEOTIDE SEQUENCE [LARGE SCALE GENOMIC DNA]</scope>
    <source>
        <strain evidence="4 5">NCTC11636</strain>
    </source>
</reference>
<dbReference type="OrthoDB" id="3628931at2"/>
<evidence type="ECO:0000256" key="1">
    <source>
        <dbReference type="SAM" id="MobiDB-lite"/>
    </source>
</evidence>
<keyword evidence="2" id="KW-0472">Membrane</keyword>
<accession>A0A448HDW7</accession>
<evidence type="ECO:0000313" key="4">
    <source>
        <dbReference type="EMBL" id="VEG25806.1"/>
    </source>
</evidence>
<feature type="compositionally biased region" description="Low complexity" evidence="1">
    <location>
        <begin position="102"/>
        <end position="128"/>
    </location>
</feature>
<dbReference type="RefSeq" id="WP_126381308.1">
    <property type="nucleotide sequence ID" value="NZ_LR134350.1"/>
</dbReference>
<organism evidence="4 5">
    <name type="scientific">Actinomyces howellii</name>
    <dbReference type="NCBI Taxonomy" id="52771"/>
    <lineage>
        <taxon>Bacteria</taxon>
        <taxon>Bacillati</taxon>
        <taxon>Actinomycetota</taxon>
        <taxon>Actinomycetes</taxon>
        <taxon>Actinomycetales</taxon>
        <taxon>Actinomycetaceae</taxon>
        <taxon>Actinomyces</taxon>
    </lineage>
</organism>
<feature type="compositionally biased region" description="Polar residues" evidence="1">
    <location>
        <begin position="179"/>
        <end position="189"/>
    </location>
</feature>
<proteinExistence type="predicted"/>
<feature type="transmembrane region" description="Helical" evidence="2">
    <location>
        <begin position="154"/>
        <end position="175"/>
    </location>
</feature>
<feature type="compositionally biased region" description="Low complexity" evidence="1">
    <location>
        <begin position="75"/>
        <end position="90"/>
    </location>
</feature>
<evidence type="ECO:0000259" key="3">
    <source>
        <dbReference type="Pfam" id="PF13845"/>
    </source>
</evidence>
<dbReference type="Proteomes" id="UP000266895">
    <property type="component" value="Chromosome"/>
</dbReference>
<sequence length="351" mass="36373">MALRFNPPPNWPAPPEGFTPPAGWQPDPEWGPAPDGWQLWVEEPTAVMGTGSAPQAPSAPDAGWAPTQAVPTQPSAPSVGSAAVAGAYAATSHPQAQPGVHPQSQAPYQAQPAAYPQSPTPYQAQTSTYPPQGQWQPVSGAPAAAASVPVTRKWWFWALIAGVAVILVIALVVALTSNDSGSPTGVATRTSEPEVPTTQEPTQTPSGSSLGTKTAGPTTAAPTPTPTPTGTTKHTTELAVGDCVVTDTSATVVSTVEVVDCAEPHNYEVFLLHTLTDASLPDSATMDQYAQDACLPAFNEYVGIEYAYSSYGITTLSPKETSWALGDRTLKCLIASMDDTELVGSARGTAK</sequence>
<dbReference type="Pfam" id="PF13845">
    <property type="entry name" value="Septum_form"/>
    <property type="match status" value="1"/>
</dbReference>
<dbReference type="EMBL" id="LR134350">
    <property type="protein sequence ID" value="VEG25806.1"/>
    <property type="molecule type" value="Genomic_DNA"/>
</dbReference>
<keyword evidence="2" id="KW-0812">Transmembrane</keyword>
<keyword evidence="2" id="KW-1133">Transmembrane helix</keyword>
<name>A0A448HDW7_9ACTO</name>
<dbReference type="KEGG" id="ahw:NCTC11636_00223"/>
<feature type="compositionally biased region" description="Low complexity" evidence="1">
    <location>
        <begin position="193"/>
        <end position="233"/>
    </location>
</feature>